<evidence type="ECO:0000313" key="3">
    <source>
        <dbReference type="EMBL" id="KFF03225.1"/>
    </source>
</evidence>
<dbReference type="eggNOG" id="COG3637">
    <property type="taxonomic scope" value="Bacteria"/>
</dbReference>
<gene>
    <name evidence="3" type="ORF">IW19_20160</name>
</gene>
<protein>
    <recommendedName>
        <fullName evidence="2">DUF5777 domain-containing protein</fullName>
    </recommendedName>
</protein>
<dbReference type="AlphaFoldDB" id="A0A085ZFL1"/>
<evidence type="ECO:0000259" key="2">
    <source>
        <dbReference type="Pfam" id="PF19089"/>
    </source>
</evidence>
<keyword evidence="1" id="KW-0732">Signal</keyword>
<evidence type="ECO:0000313" key="4">
    <source>
        <dbReference type="Proteomes" id="UP000028715"/>
    </source>
</evidence>
<feature type="signal peptide" evidence="1">
    <location>
        <begin position="1"/>
        <end position="17"/>
    </location>
</feature>
<proteinExistence type="predicted"/>
<dbReference type="OrthoDB" id="1117410at2"/>
<sequence>MKKLILLLFLFPLLTYSQDDLLSGVDAPITKEKVTSAFKALKIVNLESTKLAAKGDLYFVVAHRFGSIKDGFEGFYGLDNANTQIKFIYGLTPGINISAARSEFAYDFATKYMLLPQIKDGFPVTIAGFNSLSINNTLKESLYPKLEFKNRLTYVAQLLISRKLSEKLSLEIVPSFFHENFVLDPEQSNSQYAIGFGGRYKFAKRWSLNMDYAAHLNRASNSIYKNPLSIGFDLETGGHVFQMHFTSSQAIDEAGYLGRTTGDWTKGDIFFGFNLARVF</sequence>
<name>A0A085ZFL1_9FLAO</name>
<dbReference type="EMBL" id="JPRL01000002">
    <property type="protein sequence ID" value="KFF03225.1"/>
    <property type="molecule type" value="Genomic_DNA"/>
</dbReference>
<dbReference type="Pfam" id="PF19089">
    <property type="entry name" value="DUF5777"/>
    <property type="match status" value="1"/>
</dbReference>
<comment type="caution">
    <text evidence="3">The sequence shown here is derived from an EMBL/GenBank/DDBJ whole genome shotgun (WGS) entry which is preliminary data.</text>
</comment>
<feature type="chain" id="PRO_5001800966" description="DUF5777 domain-containing protein" evidence="1">
    <location>
        <begin position="18"/>
        <end position="279"/>
    </location>
</feature>
<feature type="domain" description="DUF5777" evidence="2">
    <location>
        <begin position="38"/>
        <end position="279"/>
    </location>
</feature>
<reference evidence="3 4" key="1">
    <citation type="submission" date="2014-07" db="EMBL/GenBank/DDBJ databases">
        <title>Genome of Flavobacterium reichenbachii LMG 25512.</title>
        <authorList>
            <person name="Stropko S.J."/>
            <person name="Pipes S.E."/>
            <person name="Newman J.D."/>
        </authorList>
    </citation>
    <scope>NUCLEOTIDE SEQUENCE [LARGE SCALE GENOMIC DNA]</scope>
    <source>
        <strain evidence="3 4">LMG 25512</strain>
    </source>
</reference>
<dbReference type="Proteomes" id="UP000028715">
    <property type="component" value="Unassembled WGS sequence"/>
</dbReference>
<dbReference type="RefSeq" id="WP_035688604.1">
    <property type="nucleotide sequence ID" value="NZ_JPRL01000002.1"/>
</dbReference>
<keyword evidence="4" id="KW-1185">Reference proteome</keyword>
<dbReference type="STRING" id="362418.IW19_20160"/>
<evidence type="ECO:0000256" key="1">
    <source>
        <dbReference type="SAM" id="SignalP"/>
    </source>
</evidence>
<accession>A0A085ZFL1</accession>
<organism evidence="3 4">
    <name type="scientific">Flavobacterium reichenbachii</name>
    <dbReference type="NCBI Taxonomy" id="362418"/>
    <lineage>
        <taxon>Bacteria</taxon>
        <taxon>Pseudomonadati</taxon>
        <taxon>Bacteroidota</taxon>
        <taxon>Flavobacteriia</taxon>
        <taxon>Flavobacteriales</taxon>
        <taxon>Flavobacteriaceae</taxon>
        <taxon>Flavobacterium</taxon>
    </lineage>
</organism>
<dbReference type="InterPro" id="IPR045916">
    <property type="entry name" value="DUF5777"/>
</dbReference>